<dbReference type="PRINTS" id="PR00032">
    <property type="entry name" value="HTHARAC"/>
</dbReference>
<gene>
    <name evidence="5" type="ORF">SAMN02745207_01539</name>
</gene>
<dbReference type="InterPro" id="IPR009057">
    <property type="entry name" value="Homeodomain-like_sf"/>
</dbReference>
<dbReference type="Pfam" id="PF12833">
    <property type="entry name" value="HTH_18"/>
    <property type="match status" value="1"/>
</dbReference>
<dbReference type="InterPro" id="IPR003313">
    <property type="entry name" value="AraC-bd"/>
</dbReference>
<dbReference type="STRING" id="1121316.SAMN02745207_01539"/>
<evidence type="ECO:0000256" key="2">
    <source>
        <dbReference type="ARBA" id="ARBA00023125"/>
    </source>
</evidence>
<dbReference type="Proteomes" id="UP000184447">
    <property type="component" value="Unassembled WGS sequence"/>
</dbReference>
<keyword evidence="6" id="KW-1185">Reference proteome</keyword>
<dbReference type="PROSITE" id="PS00041">
    <property type="entry name" value="HTH_ARAC_FAMILY_1"/>
    <property type="match status" value="1"/>
</dbReference>
<evidence type="ECO:0000313" key="6">
    <source>
        <dbReference type="Proteomes" id="UP000184447"/>
    </source>
</evidence>
<proteinExistence type="predicted"/>
<dbReference type="InterPro" id="IPR018060">
    <property type="entry name" value="HTH_AraC"/>
</dbReference>
<dbReference type="SUPFAM" id="SSF46689">
    <property type="entry name" value="Homeodomain-like"/>
    <property type="match status" value="2"/>
</dbReference>
<dbReference type="PANTHER" id="PTHR43280">
    <property type="entry name" value="ARAC-FAMILY TRANSCRIPTIONAL REGULATOR"/>
    <property type="match status" value="1"/>
</dbReference>
<dbReference type="Gene3D" id="1.10.10.60">
    <property type="entry name" value="Homeodomain-like"/>
    <property type="match status" value="2"/>
</dbReference>
<dbReference type="EMBL" id="FQXM01000007">
    <property type="protein sequence ID" value="SHH57172.1"/>
    <property type="molecule type" value="Genomic_DNA"/>
</dbReference>
<protein>
    <submittedName>
        <fullName evidence="5">AraC-like ligand binding domain-containing protein</fullName>
    </submittedName>
</protein>
<sequence>MEKNDSIFINNYLSNLNVNIYISKFVKCKFPWKEMNAVNQYNKLYYIRGGEGWIKIEDEIFYPQKNELIFIPQGITHSFSNISEDTFLKYYCHFTAKIGSYNLFDIIKFPFKIEVRETEEIENIFEKLVETSNSYKIASSIESKAFLMQLISYYIQNSNIKEIKISKTSTIDKMNKIITYINENIKKDLTISELSGIANLHPNYFTKLFSDLFGMSPVKYINSERMTKAKQFLTCSNMSILEIASNTGFKDAYYFSQIFKKYTQQSPTEYRKNYSLK</sequence>
<dbReference type="GO" id="GO:0003700">
    <property type="term" value="F:DNA-binding transcription factor activity"/>
    <property type="evidence" value="ECO:0007669"/>
    <property type="project" value="InterPro"/>
</dbReference>
<accession>A0A1M5U2B7</accession>
<keyword evidence="3" id="KW-0804">Transcription</keyword>
<dbReference type="InterPro" id="IPR014710">
    <property type="entry name" value="RmlC-like_jellyroll"/>
</dbReference>
<name>A0A1M5U2B7_9CLOT</name>
<dbReference type="InterPro" id="IPR018062">
    <property type="entry name" value="HTH_AraC-typ_CS"/>
</dbReference>
<dbReference type="PROSITE" id="PS01124">
    <property type="entry name" value="HTH_ARAC_FAMILY_2"/>
    <property type="match status" value="1"/>
</dbReference>
<evidence type="ECO:0000256" key="1">
    <source>
        <dbReference type="ARBA" id="ARBA00023015"/>
    </source>
</evidence>
<dbReference type="Pfam" id="PF02311">
    <property type="entry name" value="AraC_binding"/>
    <property type="match status" value="1"/>
</dbReference>
<keyword evidence="2" id="KW-0238">DNA-binding</keyword>
<dbReference type="GO" id="GO:0043565">
    <property type="term" value="F:sequence-specific DNA binding"/>
    <property type="evidence" value="ECO:0007669"/>
    <property type="project" value="InterPro"/>
</dbReference>
<organism evidence="5 6">
    <name type="scientific">Clostridium grantii DSM 8605</name>
    <dbReference type="NCBI Taxonomy" id="1121316"/>
    <lineage>
        <taxon>Bacteria</taxon>
        <taxon>Bacillati</taxon>
        <taxon>Bacillota</taxon>
        <taxon>Clostridia</taxon>
        <taxon>Eubacteriales</taxon>
        <taxon>Clostridiaceae</taxon>
        <taxon>Clostridium</taxon>
    </lineage>
</organism>
<dbReference type="RefSeq" id="WP_073337859.1">
    <property type="nucleotide sequence ID" value="NZ_FQXM01000007.1"/>
</dbReference>
<dbReference type="AlphaFoldDB" id="A0A1M5U2B7"/>
<dbReference type="OrthoDB" id="45544at2"/>
<dbReference type="PANTHER" id="PTHR43280:SF28">
    <property type="entry name" value="HTH-TYPE TRANSCRIPTIONAL ACTIVATOR RHAS"/>
    <property type="match status" value="1"/>
</dbReference>
<dbReference type="SMART" id="SM00342">
    <property type="entry name" value="HTH_ARAC"/>
    <property type="match status" value="1"/>
</dbReference>
<dbReference type="InterPro" id="IPR020449">
    <property type="entry name" value="Tscrpt_reg_AraC-type_HTH"/>
</dbReference>
<evidence type="ECO:0000259" key="4">
    <source>
        <dbReference type="PROSITE" id="PS01124"/>
    </source>
</evidence>
<evidence type="ECO:0000256" key="3">
    <source>
        <dbReference type="ARBA" id="ARBA00023163"/>
    </source>
</evidence>
<evidence type="ECO:0000313" key="5">
    <source>
        <dbReference type="EMBL" id="SHH57172.1"/>
    </source>
</evidence>
<dbReference type="InterPro" id="IPR037923">
    <property type="entry name" value="HTH-like"/>
</dbReference>
<dbReference type="CDD" id="cd02208">
    <property type="entry name" value="cupin_RmlC-like"/>
    <property type="match status" value="1"/>
</dbReference>
<feature type="domain" description="HTH araC/xylS-type" evidence="4">
    <location>
        <begin position="175"/>
        <end position="273"/>
    </location>
</feature>
<dbReference type="Gene3D" id="2.60.120.10">
    <property type="entry name" value="Jelly Rolls"/>
    <property type="match status" value="1"/>
</dbReference>
<dbReference type="SUPFAM" id="SSF51215">
    <property type="entry name" value="Regulatory protein AraC"/>
    <property type="match status" value="1"/>
</dbReference>
<reference evidence="5 6" key="1">
    <citation type="submission" date="2016-11" db="EMBL/GenBank/DDBJ databases">
        <authorList>
            <person name="Jaros S."/>
            <person name="Januszkiewicz K."/>
            <person name="Wedrychowicz H."/>
        </authorList>
    </citation>
    <scope>NUCLEOTIDE SEQUENCE [LARGE SCALE GENOMIC DNA]</scope>
    <source>
        <strain evidence="5 6">DSM 8605</strain>
    </source>
</reference>
<keyword evidence="1" id="KW-0805">Transcription regulation</keyword>